<evidence type="ECO:0000256" key="1">
    <source>
        <dbReference type="SAM" id="Coils"/>
    </source>
</evidence>
<reference evidence="3" key="2">
    <citation type="submission" date="2014-09" db="EMBL/GenBank/DDBJ databases">
        <authorList>
            <consortium name="NBRP consortium"/>
            <person name="Sawabe T."/>
            <person name="Meirelles P."/>
            <person name="Nakanishi M."/>
            <person name="Sayaka M."/>
            <person name="Hattori M."/>
            <person name="Ohkuma M."/>
        </authorList>
    </citation>
    <scope>NUCLEOTIDE SEQUENCE [LARGE SCALE GENOMIC DNA]</scope>
    <source>
        <strain evidence="3">JCM 19239</strain>
    </source>
</reference>
<gene>
    <name evidence="2" type="ORF">JCM19239_7833</name>
</gene>
<keyword evidence="3" id="KW-1185">Reference proteome</keyword>
<protein>
    <submittedName>
        <fullName evidence="2">Uncharacterized protein</fullName>
    </submittedName>
</protein>
<dbReference type="EMBL" id="BBMS01000079">
    <property type="protein sequence ID" value="GAL29964.1"/>
    <property type="molecule type" value="Genomic_DNA"/>
</dbReference>
<reference evidence="3" key="1">
    <citation type="submission" date="2014-09" db="EMBL/GenBank/DDBJ databases">
        <title>Vibrio variabilis JCM 19239. (C206) whole genome shotgun sequence.</title>
        <authorList>
            <person name="Sawabe T."/>
            <person name="Meirelles P."/>
            <person name="Nakanishi M."/>
            <person name="Sayaka M."/>
            <person name="Hattori M."/>
            <person name="Ohkuma M."/>
        </authorList>
    </citation>
    <scope>NUCLEOTIDE SEQUENCE [LARGE SCALE GENOMIC DNA]</scope>
    <source>
        <strain evidence="3">JCM 19239</strain>
    </source>
</reference>
<dbReference type="Proteomes" id="UP000029223">
    <property type="component" value="Unassembled WGS sequence"/>
</dbReference>
<name>A0ABQ0JMI1_9VIBR</name>
<proteinExistence type="predicted"/>
<keyword evidence="1" id="KW-0175">Coiled coil</keyword>
<evidence type="ECO:0000313" key="3">
    <source>
        <dbReference type="Proteomes" id="UP000029223"/>
    </source>
</evidence>
<organism evidence="2 3">
    <name type="scientific">Vibrio variabilis</name>
    <dbReference type="NCBI Taxonomy" id="990271"/>
    <lineage>
        <taxon>Bacteria</taxon>
        <taxon>Pseudomonadati</taxon>
        <taxon>Pseudomonadota</taxon>
        <taxon>Gammaproteobacteria</taxon>
        <taxon>Vibrionales</taxon>
        <taxon>Vibrionaceae</taxon>
        <taxon>Vibrio</taxon>
    </lineage>
</organism>
<feature type="coiled-coil region" evidence="1">
    <location>
        <begin position="14"/>
        <end position="41"/>
    </location>
</feature>
<comment type="caution">
    <text evidence="2">The sequence shown here is derived from an EMBL/GenBank/DDBJ whole genome shotgun (WGS) entry which is preliminary data.</text>
</comment>
<evidence type="ECO:0000313" key="2">
    <source>
        <dbReference type="EMBL" id="GAL29964.1"/>
    </source>
</evidence>
<sequence length="79" mass="8965">MNEAAKNEEKERLAATIYKEIKSAQIAIEKIKQEILEKEQQFGANSMPAIGESSPPILPYESWTKKQAFVCARAWIRAL</sequence>
<accession>A0ABQ0JMI1</accession>